<dbReference type="EMBL" id="MN740611">
    <property type="protein sequence ID" value="QHU35773.1"/>
    <property type="molecule type" value="Genomic_DNA"/>
</dbReference>
<dbReference type="InterPro" id="IPR039799">
    <property type="entry name" value="ALR/ERV"/>
</dbReference>
<keyword evidence="6" id="KW-1015">Disulfide bond</keyword>
<protein>
    <recommendedName>
        <fullName evidence="2">thiol oxidase</fullName>
        <ecNumber evidence="2">1.8.3.2</ecNumber>
    </recommendedName>
</protein>
<evidence type="ECO:0000259" key="7">
    <source>
        <dbReference type="PROSITE" id="PS51324"/>
    </source>
</evidence>
<dbReference type="AlphaFoldDB" id="A0A6C0LZP8"/>
<comment type="cofactor">
    <cofactor evidence="1">
        <name>FAD</name>
        <dbReference type="ChEBI" id="CHEBI:57692"/>
    </cofactor>
</comment>
<dbReference type="PANTHER" id="PTHR12645:SF0">
    <property type="entry name" value="FAD-LINKED SULFHYDRYL OXIDASE ALR"/>
    <property type="match status" value="1"/>
</dbReference>
<dbReference type="Gene3D" id="1.20.120.310">
    <property type="entry name" value="ERV/ALR sulfhydryl oxidase domain"/>
    <property type="match status" value="1"/>
</dbReference>
<evidence type="ECO:0000256" key="1">
    <source>
        <dbReference type="ARBA" id="ARBA00001974"/>
    </source>
</evidence>
<dbReference type="InterPro" id="IPR017905">
    <property type="entry name" value="ERV/ALR_sulphydryl_oxidase"/>
</dbReference>
<dbReference type="InterPro" id="IPR036774">
    <property type="entry name" value="ERV/ALR_sulphydryl_oxid_sf"/>
</dbReference>
<evidence type="ECO:0000256" key="3">
    <source>
        <dbReference type="ARBA" id="ARBA00022630"/>
    </source>
</evidence>
<accession>A0A6C0LZP8</accession>
<dbReference type="Pfam" id="PF04777">
    <property type="entry name" value="Evr1_Alr"/>
    <property type="match status" value="1"/>
</dbReference>
<dbReference type="GO" id="GO:0005739">
    <property type="term" value="C:mitochondrion"/>
    <property type="evidence" value="ECO:0007669"/>
    <property type="project" value="TreeGrafter"/>
</dbReference>
<dbReference type="GO" id="GO:0016971">
    <property type="term" value="F:flavin-dependent sulfhydryl oxidase activity"/>
    <property type="evidence" value="ECO:0007669"/>
    <property type="project" value="InterPro"/>
</dbReference>
<feature type="domain" description="ERV/ALR sulfhydryl oxidase" evidence="7">
    <location>
        <begin position="1"/>
        <end position="101"/>
    </location>
</feature>
<dbReference type="PANTHER" id="PTHR12645">
    <property type="entry name" value="ALR/ERV"/>
    <property type="match status" value="1"/>
</dbReference>
<keyword evidence="5" id="KW-0560">Oxidoreductase</keyword>
<dbReference type="EC" id="1.8.3.2" evidence="2"/>
<evidence type="ECO:0000256" key="4">
    <source>
        <dbReference type="ARBA" id="ARBA00022827"/>
    </source>
</evidence>
<evidence type="ECO:0000256" key="6">
    <source>
        <dbReference type="ARBA" id="ARBA00023157"/>
    </source>
</evidence>
<reference evidence="8" key="1">
    <citation type="journal article" date="2020" name="Nature">
        <title>Giant virus diversity and host interactions through global metagenomics.</title>
        <authorList>
            <person name="Schulz F."/>
            <person name="Roux S."/>
            <person name="Paez-Espino D."/>
            <person name="Jungbluth S."/>
            <person name="Walsh D.A."/>
            <person name="Denef V.J."/>
            <person name="McMahon K.D."/>
            <person name="Konstantinidis K.T."/>
            <person name="Eloe-Fadrosh E.A."/>
            <person name="Kyrpides N.C."/>
            <person name="Woyke T."/>
        </authorList>
    </citation>
    <scope>NUCLEOTIDE SEQUENCE</scope>
    <source>
        <strain evidence="8">GVMAG-S-1035085-51</strain>
    </source>
</reference>
<dbReference type="PROSITE" id="PS51324">
    <property type="entry name" value="ERV_ALR"/>
    <property type="match status" value="1"/>
</dbReference>
<dbReference type="SUPFAM" id="SSF69000">
    <property type="entry name" value="FAD-dependent thiol oxidase"/>
    <property type="match status" value="1"/>
</dbReference>
<keyword evidence="4" id="KW-0274">FAD</keyword>
<evidence type="ECO:0000256" key="5">
    <source>
        <dbReference type="ARBA" id="ARBA00023002"/>
    </source>
</evidence>
<organism evidence="8">
    <name type="scientific">viral metagenome</name>
    <dbReference type="NCBI Taxonomy" id="1070528"/>
    <lineage>
        <taxon>unclassified sequences</taxon>
        <taxon>metagenomes</taxon>
        <taxon>organismal metagenomes</taxon>
    </lineage>
</organism>
<sequence>MQSDKWGSHAWEYLHTVTFNYPEKPSAIDKQNFYDLFNNLQYTLPCSHCKNSYSIFFKHINIDDYLDSRFGLVFWLYVIHNIVNLKLNKEAARFSDIVKKYEGLRAQCGKIDDQDKLAQCRANVVPIAQEQIDDFCQKCYDKYESITLKKIVKLVKSGVLEENFKGTLLWK</sequence>
<keyword evidence="3" id="KW-0285">Flavoprotein</keyword>
<proteinExistence type="predicted"/>
<dbReference type="GO" id="GO:0050660">
    <property type="term" value="F:flavin adenine dinucleotide binding"/>
    <property type="evidence" value="ECO:0007669"/>
    <property type="project" value="TreeGrafter"/>
</dbReference>
<evidence type="ECO:0000256" key="2">
    <source>
        <dbReference type="ARBA" id="ARBA00012512"/>
    </source>
</evidence>
<evidence type="ECO:0000313" key="8">
    <source>
        <dbReference type="EMBL" id="QHU35773.1"/>
    </source>
</evidence>
<name>A0A6C0LZP8_9ZZZZ</name>